<evidence type="ECO:0000256" key="4">
    <source>
        <dbReference type="ARBA" id="ARBA00023163"/>
    </source>
</evidence>
<feature type="domain" description="HTH araC/xylS-type" evidence="8">
    <location>
        <begin position="215"/>
        <end position="313"/>
    </location>
</feature>
<comment type="caution">
    <text evidence="10">The sequence shown here is derived from an EMBL/GenBank/DDBJ whole genome shotgun (WGS) entry which is preliminary data.</text>
</comment>
<dbReference type="InterPro" id="IPR009057">
    <property type="entry name" value="Homeodomain-like_sf"/>
</dbReference>
<evidence type="ECO:0000256" key="6">
    <source>
        <dbReference type="PROSITE-ProRule" id="PRU00169"/>
    </source>
</evidence>
<reference evidence="10 11" key="1">
    <citation type="submission" date="2011-08" db="EMBL/GenBank/DDBJ databases">
        <title>The Genome Sequence of Clostridium hathewayi WAL-18680.</title>
        <authorList>
            <consortium name="The Broad Institute Genome Sequencing Platform"/>
            <person name="Earl A."/>
            <person name="Ward D."/>
            <person name="Feldgarden M."/>
            <person name="Gevers D."/>
            <person name="Finegold S.M."/>
            <person name="Summanen P.H."/>
            <person name="Molitoris D.R."/>
            <person name="Song M."/>
            <person name="Daigneault M."/>
            <person name="Allen-Vercoe E."/>
            <person name="Young S.K."/>
            <person name="Zeng Q."/>
            <person name="Gargeya S."/>
            <person name="Fitzgerald M."/>
            <person name="Haas B."/>
            <person name="Abouelleil A."/>
            <person name="Alvarado L."/>
            <person name="Arachchi H.M."/>
            <person name="Berlin A."/>
            <person name="Brown A."/>
            <person name="Chapman S.B."/>
            <person name="Chen Z."/>
            <person name="Dunbar C."/>
            <person name="Freedman E."/>
            <person name="Gearin G."/>
            <person name="Gellesch M."/>
            <person name="Goldberg J."/>
            <person name="Griggs A."/>
            <person name="Gujja S."/>
            <person name="Heiman D."/>
            <person name="Howarth C."/>
            <person name="Larson L."/>
            <person name="Lui A."/>
            <person name="MacDonald P.J.P."/>
            <person name="Montmayeur A."/>
            <person name="Murphy C."/>
            <person name="Neiman D."/>
            <person name="Pearson M."/>
            <person name="Priest M."/>
            <person name="Roberts A."/>
            <person name="Saif S."/>
            <person name="Shea T."/>
            <person name="Shenoy N."/>
            <person name="Sisk P."/>
            <person name="Stolte C."/>
            <person name="Sykes S."/>
            <person name="Wortman J."/>
            <person name="Nusbaum C."/>
            <person name="Birren B."/>
        </authorList>
    </citation>
    <scope>NUCLEOTIDE SEQUENCE [LARGE SCALE GENOMIC DNA]</scope>
    <source>
        <strain evidence="10 11">WAL-18680</strain>
    </source>
</reference>
<organism evidence="10 11">
    <name type="scientific">Hungatella hathewayi WAL-18680</name>
    <dbReference type="NCBI Taxonomy" id="742737"/>
    <lineage>
        <taxon>Bacteria</taxon>
        <taxon>Bacillati</taxon>
        <taxon>Bacillota</taxon>
        <taxon>Clostridia</taxon>
        <taxon>Lachnospirales</taxon>
        <taxon>Lachnospiraceae</taxon>
        <taxon>Hungatella</taxon>
    </lineage>
</organism>
<comment type="function">
    <text evidence="5">May play the central regulatory role in sporulation. It may be an element of the effector pathway responsible for the activation of sporulation genes in response to nutritional stress. Spo0A may act in concert with spo0H (a sigma factor) to control the expression of some genes that are critical to the sporulation process.</text>
</comment>
<dbReference type="PATRIC" id="fig|742737.3.peg.2762"/>
<dbReference type="PROSITE" id="PS50110">
    <property type="entry name" value="RESPONSE_REGULATORY"/>
    <property type="match status" value="1"/>
</dbReference>
<evidence type="ECO:0000256" key="5">
    <source>
        <dbReference type="ARBA" id="ARBA00024867"/>
    </source>
</evidence>
<dbReference type="CDD" id="cd17536">
    <property type="entry name" value="REC_YesN-like"/>
    <property type="match status" value="1"/>
</dbReference>
<name>G5IGX6_9FIRM</name>
<dbReference type="SMART" id="SM00448">
    <property type="entry name" value="REC"/>
    <property type="match status" value="1"/>
</dbReference>
<dbReference type="PANTHER" id="PTHR43280:SF2">
    <property type="entry name" value="HTH-TYPE TRANSCRIPTIONAL REGULATOR EXSA"/>
    <property type="match status" value="1"/>
</dbReference>
<dbReference type="SUPFAM" id="SSF52172">
    <property type="entry name" value="CheY-like"/>
    <property type="match status" value="1"/>
</dbReference>
<feature type="compositionally biased region" description="Low complexity" evidence="7">
    <location>
        <begin position="189"/>
        <end position="199"/>
    </location>
</feature>
<keyword evidence="6" id="KW-0597">Phosphoprotein</keyword>
<evidence type="ECO:0000256" key="7">
    <source>
        <dbReference type="SAM" id="MobiDB-lite"/>
    </source>
</evidence>
<gene>
    <name evidence="10" type="ORF">HMPREF9473_02754</name>
</gene>
<evidence type="ECO:0000256" key="3">
    <source>
        <dbReference type="ARBA" id="ARBA00023125"/>
    </source>
</evidence>
<evidence type="ECO:0000259" key="8">
    <source>
        <dbReference type="PROSITE" id="PS01124"/>
    </source>
</evidence>
<keyword evidence="11" id="KW-1185">Reference proteome</keyword>
<dbReference type="Gene3D" id="1.10.10.60">
    <property type="entry name" value="Homeodomain-like"/>
    <property type="match status" value="2"/>
</dbReference>
<feature type="domain" description="Response regulatory" evidence="9">
    <location>
        <begin position="3"/>
        <end position="120"/>
    </location>
</feature>
<sequence>MYKVAIIDDEPIIVEGLSRVVPWEKYHCQVAGTAGNGQEGLKIIREIRPDMIFSDISMPGMDGLTMIAALRVEFPDMLITILTGFRDFDFAQKAIRLGVSRFLLKPSNMDEIEEALAFMTESLDRRKAGAGVNAAGGGNEGASGSAVAGDTGTAGSASTSGGAGMSGASGAAGVAGSANGASAGGAQSGAGESSDTGDSGDSGDSEKTAGSFLVKNALRYMEEHYRERITLAEVADKIYVSQWHLSKLLNRHTGNSFSELLNHIRIEKAKELLKDPSKRIGDVSEDVGFLDVAHFSRVFKKQEGISANEYRNKRI</sequence>
<protein>
    <recommendedName>
        <fullName evidence="1">Stage 0 sporulation protein A homolog</fullName>
    </recommendedName>
</protein>
<keyword evidence="4" id="KW-0804">Transcription</keyword>
<dbReference type="GO" id="GO:0043565">
    <property type="term" value="F:sequence-specific DNA binding"/>
    <property type="evidence" value="ECO:0007669"/>
    <property type="project" value="InterPro"/>
</dbReference>
<dbReference type="SUPFAM" id="SSF46689">
    <property type="entry name" value="Homeodomain-like"/>
    <property type="match status" value="2"/>
</dbReference>
<feature type="compositionally biased region" description="Low complexity" evidence="7">
    <location>
        <begin position="168"/>
        <end position="181"/>
    </location>
</feature>
<proteinExistence type="predicted"/>
<dbReference type="PROSITE" id="PS01124">
    <property type="entry name" value="HTH_ARAC_FAMILY_2"/>
    <property type="match status" value="1"/>
</dbReference>
<dbReference type="Pfam" id="PF00072">
    <property type="entry name" value="Response_reg"/>
    <property type="match status" value="1"/>
</dbReference>
<feature type="region of interest" description="Disordered" evidence="7">
    <location>
        <begin position="131"/>
        <end position="208"/>
    </location>
</feature>
<dbReference type="AlphaFoldDB" id="G5IGX6"/>
<evidence type="ECO:0000256" key="2">
    <source>
        <dbReference type="ARBA" id="ARBA00023015"/>
    </source>
</evidence>
<dbReference type="InterPro" id="IPR018062">
    <property type="entry name" value="HTH_AraC-typ_CS"/>
</dbReference>
<dbReference type="InterPro" id="IPR011006">
    <property type="entry name" value="CheY-like_superfamily"/>
</dbReference>
<dbReference type="GO" id="GO:0003700">
    <property type="term" value="F:DNA-binding transcription factor activity"/>
    <property type="evidence" value="ECO:0007669"/>
    <property type="project" value="InterPro"/>
</dbReference>
<evidence type="ECO:0000313" key="10">
    <source>
        <dbReference type="EMBL" id="EHI59261.1"/>
    </source>
</evidence>
<evidence type="ECO:0000259" key="9">
    <source>
        <dbReference type="PROSITE" id="PS50110"/>
    </source>
</evidence>
<feature type="compositionally biased region" description="Low complexity" evidence="7">
    <location>
        <begin position="142"/>
        <end position="160"/>
    </location>
</feature>
<accession>G5IGX6</accession>
<keyword evidence="3" id="KW-0238">DNA-binding</keyword>
<dbReference type="Gene3D" id="3.40.50.2300">
    <property type="match status" value="1"/>
</dbReference>
<keyword evidence="2" id="KW-0805">Transcription regulation</keyword>
<dbReference type="RefSeq" id="WP_006780733.1">
    <property type="nucleotide sequence ID" value="NZ_CP040506.1"/>
</dbReference>
<dbReference type="PANTHER" id="PTHR43280">
    <property type="entry name" value="ARAC-FAMILY TRANSCRIPTIONAL REGULATOR"/>
    <property type="match status" value="1"/>
</dbReference>
<dbReference type="Proteomes" id="UP000005384">
    <property type="component" value="Unassembled WGS sequence"/>
</dbReference>
<evidence type="ECO:0000256" key="1">
    <source>
        <dbReference type="ARBA" id="ARBA00018672"/>
    </source>
</evidence>
<dbReference type="OrthoDB" id="1769137at2"/>
<dbReference type="Pfam" id="PF12833">
    <property type="entry name" value="HTH_18"/>
    <property type="match status" value="1"/>
</dbReference>
<dbReference type="InterPro" id="IPR001789">
    <property type="entry name" value="Sig_transdc_resp-reg_receiver"/>
</dbReference>
<dbReference type="EMBL" id="ADLN01000067">
    <property type="protein sequence ID" value="EHI59261.1"/>
    <property type="molecule type" value="Genomic_DNA"/>
</dbReference>
<dbReference type="InterPro" id="IPR018060">
    <property type="entry name" value="HTH_AraC"/>
</dbReference>
<dbReference type="GO" id="GO:0000160">
    <property type="term" value="P:phosphorelay signal transduction system"/>
    <property type="evidence" value="ECO:0007669"/>
    <property type="project" value="InterPro"/>
</dbReference>
<feature type="modified residue" description="4-aspartylphosphate" evidence="6">
    <location>
        <position position="55"/>
    </location>
</feature>
<dbReference type="PROSITE" id="PS00041">
    <property type="entry name" value="HTH_ARAC_FAMILY_1"/>
    <property type="match status" value="1"/>
</dbReference>
<evidence type="ECO:0000313" key="11">
    <source>
        <dbReference type="Proteomes" id="UP000005384"/>
    </source>
</evidence>
<dbReference type="HOGENOM" id="CLU_000445_5_1_9"/>
<dbReference type="SMART" id="SM00342">
    <property type="entry name" value="HTH_ARAC"/>
    <property type="match status" value="1"/>
</dbReference>